<dbReference type="InterPro" id="IPR029068">
    <property type="entry name" value="Glyas_Bleomycin-R_OHBP_Dase"/>
</dbReference>
<sequence length="135" mass="14903">MSDDESYELLGFDNVLLPVGDLAEAVGFYERAGFPVAYRLDEAGIALLKVGAETPGLLLRAEEFGRQPPMWPSSRVWLEVTDARKAARTLREAGVPPLDEPFPVATGWTVEFADPWGNVIGLTDYSKRPELGRRP</sequence>
<dbReference type="EMBL" id="JAHSTP010000001">
    <property type="protein sequence ID" value="MBZ6149990.1"/>
    <property type="molecule type" value="Genomic_DNA"/>
</dbReference>
<dbReference type="GeneID" id="69761291"/>
<reference evidence="2 3" key="1">
    <citation type="submission" date="2021-06" db="EMBL/GenBank/DDBJ databases">
        <title>Ecological speciation of a Streptomyces species isolated from different habitats and geographic origins.</title>
        <authorList>
            <person name="Wang J."/>
        </authorList>
    </citation>
    <scope>NUCLEOTIDE SEQUENCE [LARGE SCALE GENOMIC DNA]</scope>
    <source>
        <strain evidence="2 3">FXJ8.012</strain>
    </source>
</reference>
<accession>A0ABS7VWB8</accession>
<name>A0ABS7VWB8_STROV</name>
<dbReference type="PROSITE" id="PS51819">
    <property type="entry name" value="VOC"/>
    <property type="match status" value="1"/>
</dbReference>
<organism evidence="2 3">
    <name type="scientific">Streptomyces olivaceus</name>
    <dbReference type="NCBI Taxonomy" id="47716"/>
    <lineage>
        <taxon>Bacteria</taxon>
        <taxon>Bacillati</taxon>
        <taxon>Actinomycetota</taxon>
        <taxon>Actinomycetes</taxon>
        <taxon>Kitasatosporales</taxon>
        <taxon>Streptomycetaceae</taxon>
        <taxon>Streptomyces</taxon>
    </lineage>
</organism>
<dbReference type="InterPro" id="IPR004360">
    <property type="entry name" value="Glyas_Fos-R_dOase_dom"/>
</dbReference>
<dbReference type="RefSeq" id="WP_070389002.1">
    <property type="nucleotide sequence ID" value="NZ_BNEG01000003.1"/>
</dbReference>
<comment type="caution">
    <text evidence="2">The sequence shown here is derived from an EMBL/GenBank/DDBJ whole genome shotgun (WGS) entry which is preliminary data.</text>
</comment>
<dbReference type="Proteomes" id="UP000758701">
    <property type="component" value="Unassembled WGS sequence"/>
</dbReference>
<dbReference type="Gene3D" id="3.10.180.10">
    <property type="entry name" value="2,3-Dihydroxybiphenyl 1,2-Dioxygenase, domain 1"/>
    <property type="match status" value="1"/>
</dbReference>
<evidence type="ECO:0000313" key="3">
    <source>
        <dbReference type="Proteomes" id="UP000758701"/>
    </source>
</evidence>
<dbReference type="SUPFAM" id="SSF54593">
    <property type="entry name" value="Glyoxalase/Bleomycin resistance protein/Dihydroxybiphenyl dioxygenase"/>
    <property type="match status" value="1"/>
</dbReference>
<evidence type="ECO:0000313" key="2">
    <source>
        <dbReference type="EMBL" id="MBZ6149990.1"/>
    </source>
</evidence>
<dbReference type="Pfam" id="PF00903">
    <property type="entry name" value="Glyoxalase"/>
    <property type="match status" value="1"/>
</dbReference>
<dbReference type="InterPro" id="IPR037523">
    <property type="entry name" value="VOC_core"/>
</dbReference>
<feature type="domain" description="VOC" evidence="1">
    <location>
        <begin position="11"/>
        <end position="125"/>
    </location>
</feature>
<proteinExistence type="predicted"/>
<gene>
    <name evidence="2" type="ORF">KVH32_02260</name>
</gene>
<protein>
    <submittedName>
        <fullName evidence="2">VOC family protein</fullName>
    </submittedName>
</protein>
<keyword evidence="3" id="KW-1185">Reference proteome</keyword>
<evidence type="ECO:0000259" key="1">
    <source>
        <dbReference type="PROSITE" id="PS51819"/>
    </source>
</evidence>